<evidence type="ECO:0000313" key="2">
    <source>
        <dbReference type="Proteomes" id="UP000314294"/>
    </source>
</evidence>
<proteinExistence type="predicted"/>
<sequence length="65" mass="6881">MGSAAAAAVEDDVAVANGFSPCSPVKLLNWGRGGQRVADPPLMCTLTSWEEEEAGGGRGFFMDYW</sequence>
<name>A0A4Z2ELG1_9TELE</name>
<gene>
    <name evidence="1" type="ORF">EYF80_060054</name>
</gene>
<organism evidence="1 2">
    <name type="scientific">Liparis tanakae</name>
    <name type="common">Tanaka's snailfish</name>
    <dbReference type="NCBI Taxonomy" id="230148"/>
    <lineage>
        <taxon>Eukaryota</taxon>
        <taxon>Metazoa</taxon>
        <taxon>Chordata</taxon>
        <taxon>Craniata</taxon>
        <taxon>Vertebrata</taxon>
        <taxon>Euteleostomi</taxon>
        <taxon>Actinopterygii</taxon>
        <taxon>Neopterygii</taxon>
        <taxon>Teleostei</taxon>
        <taxon>Neoteleostei</taxon>
        <taxon>Acanthomorphata</taxon>
        <taxon>Eupercaria</taxon>
        <taxon>Perciformes</taxon>
        <taxon>Cottioidei</taxon>
        <taxon>Cottales</taxon>
        <taxon>Liparidae</taxon>
        <taxon>Liparis</taxon>
    </lineage>
</organism>
<evidence type="ECO:0000313" key="1">
    <source>
        <dbReference type="EMBL" id="TNN29797.1"/>
    </source>
</evidence>
<accession>A0A4Z2ELG1</accession>
<dbReference type="Proteomes" id="UP000314294">
    <property type="component" value="Unassembled WGS sequence"/>
</dbReference>
<comment type="caution">
    <text evidence="1">The sequence shown here is derived from an EMBL/GenBank/DDBJ whole genome shotgun (WGS) entry which is preliminary data.</text>
</comment>
<dbReference type="EMBL" id="SRLO01005192">
    <property type="protein sequence ID" value="TNN29797.1"/>
    <property type="molecule type" value="Genomic_DNA"/>
</dbReference>
<dbReference type="AlphaFoldDB" id="A0A4Z2ELG1"/>
<protein>
    <submittedName>
        <fullName evidence="1">Uncharacterized protein</fullName>
    </submittedName>
</protein>
<keyword evidence="2" id="KW-1185">Reference proteome</keyword>
<reference evidence="1 2" key="1">
    <citation type="submission" date="2019-03" db="EMBL/GenBank/DDBJ databases">
        <title>First draft genome of Liparis tanakae, snailfish: a comprehensive survey of snailfish specific genes.</title>
        <authorList>
            <person name="Kim W."/>
            <person name="Song I."/>
            <person name="Jeong J.-H."/>
            <person name="Kim D."/>
            <person name="Kim S."/>
            <person name="Ryu S."/>
            <person name="Song J.Y."/>
            <person name="Lee S.K."/>
        </authorList>
    </citation>
    <scope>NUCLEOTIDE SEQUENCE [LARGE SCALE GENOMIC DNA]</scope>
    <source>
        <tissue evidence="1">Muscle</tissue>
    </source>
</reference>